<dbReference type="AlphaFoldDB" id="A0A938WQX7"/>
<dbReference type="PANTHER" id="PTHR45947:SF3">
    <property type="entry name" value="SULFOQUINOVOSYL TRANSFERASE SQD2"/>
    <property type="match status" value="1"/>
</dbReference>
<dbReference type="CDD" id="cd03801">
    <property type="entry name" value="GT4_PimA-like"/>
    <property type="match status" value="1"/>
</dbReference>
<evidence type="ECO:0000313" key="3">
    <source>
        <dbReference type="Proteomes" id="UP000764045"/>
    </source>
</evidence>
<name>A0A938WQX7_9BACT</name>
<protein>
    <submittedName>
        <fullName evidence="2">Glycosyltransferase family 4 protein</fullName>
    </submittedName>
</protein>
<dbReference type="RefSeq" id="WP_205112083.1">
    <property type="nucleotide sequence ID" value="NZ_JACJJL010000043.1"/>
</dbReference>
<proteinExistence type="predicted"/>
<gene>
    <name evidence="2" type="ORF">H6B30_15170</name>
</gene>
<feature type="domain" description="Glycosyl transferase family 1" evidence="1">
    <location>
        <begin position="186"/>
        <end position="326"/>
    </location>
</feature>
<organism evidence="2 3">
    <name type="scientific">Marseilla massiliensis</name>
    <dbReference type="NCBI Taxonomy" id="1841864"/>
    <lineage>
        <taxon>Bacteria</taxon>
        <taxon>Pseudomonadati</taxon>
        <taxon>Bacteroidota</taxon>
        <taxon>Bacteroidia</taxon>
        <taxon>Bacteroidales</taxon>
        <taxon>Prevotellaceae</taxon>
        <taxon>Marseilla</taxon>
    </lineage>
</organism>
<reference evidence="2 3" key="1">
    <citation type="journal article" date="2021" name="Sci. Rep.">
        <title>The distribution of antibiotic resistance genes in chicken gut microbiota commensals.</title>
        <authorList>
            <person name="Juricova H."/>
            <person name="Matiasovicova J."/>
            <person name="Kubasova T."/>
            <person name="Cejkova D."/>
            <person name="Rychlik I."/>
        </authorList>
    </citation>
    <scope>NUCLEOTIDE SEQUENCE [LARGE SCALE GENOMIC DNA]</scope>
    <source>
        <strain evidence="2 3">An819</strain>
    </source>
</reference>
<dbReference type="Pfam" id="PF00534">
    <property type="entry name" value="Glycos_transf_1"/>
    <property type="match status" value="1"/>
</dbReference>
<evidence type="ECO:0000313" key="2">
    <source>
        <dbReference type="EMBL" id="MBM6663065.1"/>
    </source>
</evidence>
<dbReference type="GO" id="GO:0016758">
    <property type="term" value="F:hexosyltransferase activity"/>
    <property type="evidence" value="ECO:0007669"/>
    <property type="project" value="TreeGrafter"/>
</dbReference>
<evidence type="ECO:0000259" key="1">
    <source>
        <dbReference type="Pfam" id="PF00534"/>
    </source>
</evidence>
<dbReference type="Proteomes" id="UP000764045">
    <property type="component" value="Unassembled WGS sequence"/>
</dbReference>
<keyword evidence="3" id="KW-1185">Reference proteome</keyword>
<dbReference type="PANTHER" id="PTHR45947">
    <property type="entry name" value="SULFOQUINOVOSYL TRANSFERASE SQD2"/>
    <property type="match status" value="1"/>
</dbReference>
<sequence length="395" mass="45358">MKIVITHLDFSAYFVDRLLAFQEFCKCRKDELYIIEVLGESPLYPFLSVSKSKLYNFEYLFPDNNYDNISVKSINKKLQKRLTEINPDVIFSGPLAFPSSAAALKWAKKNNRGIVLFDDCHKDTFVRGKLNTFIKKYLYSCVDAFFCPSPDYEDSMRYWGFEKEQIFYGLNAVNNSFWWSECGKYLDNNDDAYFVTVGRQVPFKNLVFFLKSYLVYLHKGGKTPLIMVGNGPEHNVLKKMAANNPNIIFEDFMKPAELKQLYRKTKALIVPSHKTETWGLVVNEALCAGRVVAVSNEVGCVNTLVRSHQNGFVFDPNSTESIVSSLCLIDSLSNKELSDYGKMGQNIVNDWGLQRFCQGLYSALSFSKDHHRKTSIFSSILCRCWNGQLHKMQRV</sequence>
<accession>A0A938WQX7</accession>
<dbReference type="Gene3D" id="3.40.50.2000">
    <property type="entry name" value="Glycogen Phosphorylase B"/>
    <property type="match status" value="2"/>
</dbReference>
<dbReference type="InterPro" id="IPR050194">
    <property type="entry name" value="Glycosyltransferase_grp1"/>
</dbReference>
<dbReference type="InterPro" id="IPR001296">
    <property type="entry name" value="Glyco_trans_1"/>
</dbReference>
<dbReference type="EMBL" id="JACJJL010000043">
    <property type="protein sequence ID" value="MBM6663065.1"/>
    <property type="molecule type" value="Genomic_DNA"/>
</dbReference>
<dbReference type="SUPFAM" id="SSF53756">
    <property type="entry name" value="UDP-Glycosyltransferase/glycogen phosphorylase"/>
    <property type="match status" value="1"/>
</dbReference>
<comment type="caution">
    <text evidence="2">The sequence shown here is derived from an EMBL/GenBank/DDBJ whole genome shotgun (WGS) entry which is preliminary data.</text>
</comment>